<keyword evidence="3" id="KW-1185">Reference proteome</keyword>
<evidence type="ECO:0000256" key="1">
    <source>
        <dbReference type="SAM" id="MobiDB-lite"/>
    </source>
</evidence>
<feature type="region of interest" description="Disordered" evidence="1">
    <location>
        <begin position="1"/>
        <end position="23"/>
    </location>
</feature>
<accession>E3L807</accession>
<proteinExistence type="predicted"/>
<dbReference type="RefSeq" id="XP_003337101.2">
    <property type="nucleotide sequence ID" value="XM_003337053.2"/>
</dbReference>
<evidence type="ECO:0000313" key="3">
    <source>
        <dbReference type="Proteomes" id="UP000008783"/>
    </source>
</evidence>
<dbReference type="AlphaFoldDB" id="E3L807"/>
<sequence length="105" mass="11847">MVGPPTEDGQTTDRHTLQGDLKTLDHRRSASQNAWYDARSVFGWANIGIARRCTVRGKHRLIFRTNILDPKAKKKQTNIHDQAVEIVCLCGSPNSLFGTFVRVEQ</sequence>
<organism evidence="2 3">
    <name type="scientific">Puccinia graminis f. sp. tritici (strain CRL 75-36-700-3 / race SCCL)</name>
    <name type="common">Black stem rust fungus</name>
    <dbReference type="NCBI Taxonomy" id="418459"/>
    <lineage>
        <taxon>Eukaryota</taxon>
        <taxon>Fungi</taxon>
        <taxon>Dikarya</taxon>
        <taxon>Basidiomycota</taxon>
        <taxon>Pucciniomycotina</taxon>
        <taxon>Pucciniomycetes</taxon>
        <taxon>Pucciniales</taxon>
        <taxon>Pucciniaceae</taxon>
        <taxon>Puccinia</taxon>
    </lineage>
</organism>
<dbReference type="HOGENOM" id="CLU_2237904_0_0_1"/>
<dbReference type="EMBL" id="DS178370">
    <property type="protein sequence ID" value="EFP92682.2"/>
    <property type="molecule type" value="Genomic_DNA"/>
</dbReference>
<dbReference type="KEGG" id="pgr:PGTG_18197"/>
<dbReference type="Proteomes" id="UP000008783">
    <property type="component" value="Unassembled WGS sequence"/>
</dbReference>
<protein>
    <submittedName>
        <fullName evidence="2">Uncharacterized protein</fullName>
    </submittedName>
</protein>
<reference key="1">
    <citation type="submission" date="2007-01" db="EMBL/GenBank/DDBJ databases">
        <title>The Genome Sequence of Puccinia graminis f. sp. tritici Strain CRL 75-36-700-3.</title>
        <authorList>
            <consortium name="The Broad Institute Genome Sequencing Platform"/>
            <person name="Birren B."/>
            <person name="Lander E."/>
            <person name="Galagan J."/>
            <person name="Nusbaum C."/>
            <person name="Devon K."/>
            <person name="Cuomo C."/>
            <person name="Jaffe D."/>
            <person name="Butler J."/>
            <person name="Alvarez P."/>
            <person name="Gnerre S."/>
            <person name="Grabherr M."/>
            <person name="Mauceli E."/>
            <person name="Brockman W."/>
            <person name="Young S."/>
            <person name="LaButti K."/>
            <person name="Sykes S."/>
            <person name="DeCaprio D."/>
            <person name="Crawford M."/>
            <person name="Koehrsen M."/>
            <person name="Engels R."/>
            <person name="Montgomery P."/>
            <person name="Pearson M."/>
            <person name="Howarth C."/>
            <person name="Larson L."/>
            <person name="White J."/>
            <person name="Zeng Q."/>
            <person name="Kodira C."/>
            <person name="Yandava C."/>
            <person name="Alvarado L."/>
            <person name="O'Leary S."/>
            <person name="Szabo L."/>
            <person name="Dean R."/>
            <person name="Schein J."/>
        </authorList>
    </citation>
    <scope>NUCLEOTIDE SEQUENCE</scope>
    <source>
        <strain>CRL 75-36-700-3</strain>
    </source>
</reference>
<dbReference type="InParanoid" id="E3L807"/>
<dbReference type="VEuPathDB" id="FungiDB:PGTG_18197"/>
<dbReference type="GeneID" id="10539012"/>
<feature type="compositionally biased region" description="Basic and acidic residues" evidence="1">
    <location>
        <begin position="11"/>
        <end position="23"/>
    </location>
</feature>
<reference evidence="3" key="2">
    <citation type="journal article" date="2011" name="Proc. Natl. Acad. Sci. U.S.A.">
        <title>Obligate biotrophy features unraveled by the genomic analysis of rust fungi.</title>
        <authorList>
            <person name="Duplessis S."/>
            <person name="Cuomo C.A."/>
            <person name="Lin Y.-C."/>
            <person name="Aerts A."/>
            <person name="Tisserant E."/>
            <person name="Veneault-Fourrey C."/>
            <person name="Joly D.L."/>
            <person name="Hacquard S."/>
            <person name="Amselem J."/>
            <person name="Cantarel B.L."/>
            <person name="Chiu R."/>
            <person name="Coutinho P.M."/>
            <person name="Feau N."/>
            <person name="Field M."/>
            <person name="Frey P."/>
            <person name="Gelhaye E."/>
            <person name="Goldberg J."/>
            <person name="Grabherr M.G."/>
            <person name="Kodira C.D."/>
            <person name="Kohler A."/>
            <person name="Kuees U."/>
            <person name="Lindquist E.A."/>
            <person name="Lucas S.M."/>
            <person name="Mago R."/>
            <person name="Mauceli E."/>
            <person name="Morin E."/>
            <person name="Murat C."/>
            <person name="Pangilinan J.L."/>
            <person name="Park R."/>
            <person name="Pearson M."/>
            <person name="Quesneville H."/>
            <person name="Rouhier N."/>
            <person name="Sakthikumar S."/>
            <person name="Salamov A.A."/>
            <person name="Schmutz J."/>
            <person name="Selles B."/>
            <person name="Shapiro H."/>
            <person name="Tanguay P."/>
            <person name="Tuskan G.A."/>
            <person name="Henrissat B."/>
            <person name="Van de Peer Y."/>
            <person name="Rouze P."/>
            <person name="Ellis J.G."/>
            <person name="Dodds P.N."/>
            <person name="Schein J.E."/>
            <person name="Zhong S."/>
            <person name="Hamelin R.C."/>
            <person name="Grigoriev I.V."/>
            <person name="Szabo L.J."/>
            <person name="Martin F."/>
        </authorList>
    </citation>
    <scope>NUCLEOTIDE SEQUENCE [LARGE SCALE GENOMIC DNA]</scope>
    <source>
        <strain evidence="3">CRL 75-36-700-3 / race SCCL</strain>
    </source>
</reference>
<evidence type="ECO:0000313" key="2">
    <source>
        <dbReference type="EMBL" id="EFP92682.2"/>
    </source>
</evidence>
<name>E3L807_PUCGT</name>
<gene>
    <name evidence="2" type="ORF">PGTG_18197</name>
</gene>
<dbReference type="OrthoDB" id="10518721at2759"/>